<evidence type="ECO:0000256" key="2">
    <source>
        <dbReference type="ARBA" id="ARBA00009142"/>
    </source>
</evidence>
<feature type="transmembrane region" description="Helical" evidence="6">
    <location>
        <begin position="398"/>
        <end position="421"/>
    </location>
</feature>
<feature type="transmembrane region" description="Helical" evidence="6">
    <location>
        <begin position="43"/>
        <end position="60"/>
    </location>
</feature>
<evidence type="ECO:0008006" key="9">
    <source>
        <dbReference type="Google" id="ProtNLM"/>
    </source>
</evidence>
<keyword evidence="3 6" id="KW-0812">Transmembrane</keyword>
<comment type="similarity">
    <text evidence="2">Belongs to the 4-toluene sulfonate uptake permease (TSUP) (TC 2.A.102) family.</text>
</comment>
<dbReference type="AlphaFoldDB" id="A0A7J8MXX8"/>
<evidence type="ECO:0000256" key="6">
    <source>
        <dbReference type="SAM" id="Phobius"/>
    </source>
</evidence>
<evidence type="ECO:0000313" key="8">
    <source>
        <dbReference type="Proteomes" id="UP000593572"/>
    </source>
</evidence>
<keyword evidence="8" id="KW-1185">Reference proteome</keyword>
<comment type="caution">
    <text evidence="7">The sequence shown here is derived from an EMBL/GenBank/DDBJ whole genome shotgun (WGS) entry which is preliminary data.</text>
</comment>
<evidence type="ECO:0000313" key="7">
    <source>
        <dbReference type="EMBL" id="MBA0569513.1"/>
    </source>
</evidence>
<dbReference type="GO" id="GO:0031464">
    <property type="term" value="C:Cul4A-RING E3 ubiquitin ligase complex"/>
    <property type="evidence" value="ECO:0007669"/>
    <property type="project" value="TreeGrafter"/>
</dbReference>
<dbReference type="EMBL" id="JABEZX010000011">
    <property type="protein sequence ID" value="MBA0569513.1"/>
    <property type="molecule type" value="Genomic_DNA"/>
</dbReference>
<feature type="transmembrane region" description="Helical" evidence="6">
    <location>
        <begin position="188"/>
        <end position="210"/>
    </location>
</feature>
<sequence>KNRLISDGDTKTCNVVYKNNLVRVFLSRQISLHETPTMNIQNLLRYFSLALPIFIFFFITPTTQYHAHHDHHQPMFNDLRVHTFINKTLQWKTRLVKFQGHQLKLSTPTILAAICCFIASSISSAGGIGGGGLFIPILTIVAGLDLKIASSFSAFMVTGGSIANVMYNLRTKTDKSGRMNKGLVDYDIAILSEPCMLLGVSVGVVCNHVFPEWLITILFAVFLVWSTFKTCSNGVGYWKTETAKHNESRNGCEKVGNGVTKNGEIENLREPLMGVEGKENSGFPWKKLMVLVMVWFSFFIIYLIRGNSYGQGIIPMKPCGVGYWTLSLFQVPLAISFTSWILFSKQPIACLGPNKQGVNKLIFPLMALMAGALGGVFGIGGGMLISPLLLQVGVTPEVTAATCSLMVFFSSTMSAFQYLLFGMEQTGAALVFSFICFVASVLGLVVVQKAIKEFGRASLIVFSIGIVMALSAVLMTSFGVLDVWQDYISGSYMGFKMPC</sequence>
<feature type="non-terminal residue" evidence="7">
    <location>
        <position position="1"/>
    </location>
</feature>
<dbReference type="PANTHER" id="PTHR14255:SF3">
    <property type="entry name" value="SULFITE EXPORTER TAUE_SAFE FAMILY PROTEIN 5-RELATED"/>
    <property type="match status" value="1"/>
</dbReference>
<proteinExistence type="inferred from homology"/>
<feature type="transmembrane region" description="Helical" evidence="6">
    <location>
        <begin position="216"/>
        <end position="238"/>
    </location>
</feature>
<feature type="transmembrane region" description="Helical" evidence="6">
    <location>
        <begin position="459"/>
        <end position="484"/>
    </location>
</feature>
<dbReference type="Proteomes" id="UP000593572">
    <property type="component" value="Unassembled WGS sequence"/>
</dbReference>
<keyword evidence="5 6" id="KW-0472">Membrane</keyword>
<accession>A0A7J8MXX8</accession>
<gene>
    <name evidence="7" type="ORF">Golob_003234</name>
</gene>
<feature type="transmembrane region" description="Helical" evidence="6">
    <location>
        <begin position="428"/>
        <end position="447"/>
    </location>
</feature>
<evidence type="ECO:0000256" key="3">
    <source>
        <dbReference type="ARBA" id="ARBA00022692"/>
    </source>
</evidence>
<dbReference type="PANTHER" id="PTHR14255">
    <property type="entry name" value="CEREBLON"/>
    <property type="match status" value="1"/>
</dbReference>
<dbReference type="Pfam" id="PF01925">
    <property type="entry name" value="TauE"/>
    <property type="match status" value="2"/>
</dbReference>
<feature type="transmembrane region" description="Helical" evidence="6">
    <location>
        <begin position="324"/>
        <end position="343"/>
    </location>
</feature>
<dbReference type="GO" id="GO:0016020">
    <property type="term" value="C:membrane"/>
    <property type="evidence" value="ECO:0007669"/>
    <property type="project" value="UniProtKB-SubCell"/>
</dbReference>
<feature type="transmembrane region" description="Helical" evidence="6">
    <location>
        <begin position="110"/>
        <end position="142"/>
    </location>
</feature>
<reference evidence="7 8" key="1">
    <citation type="journal article" date="2019" name="Genome Biol. Evol.">
        <title>Insights into the evolution of the New World diploid cottons (Gossypium, subgenus Houzingenia) based on genome sequencing.</title>
        <authorList>
            <person name="Grover C.E."/>
            <person name="Arick M.A. 2nd"/>
            <person name="Thrash A."/>
            <person name="Conover J.L."/>
            <person name="Sanders W.S."/>
            <person name="Peterson D.G."/>
            <person name="Frelichowski J.E."/>
            <person name="Scheffler J.A."/>
            <person name="Scheffler B.E."/>
            <person name="Wendel J.F."/>
        </authorList>
    </citation>
    <scope>NUCLEOTIDE SEQUENCE [LARGE SCALE GENOMIC DNA]</scope>
    <source>
        <strain evidence="7">157</strain>
        <tissue evidence="7">Leaf</tissue>
    </source>
</reference>
<comment type="subcellular location">
    <subcellularLocation>
        <location evidence="1">Membrane</location>
        <topology evidence="1">Multi-pass membrane protein</topology>
    </subcellularLocation>
</comment>
<dbReference type="GO" id="GO:0016567">
    <property type="term" value="P:protein ubiquitination"/>
    <property type="evidence" value="ECO:0007669"/>
    <property type="project" value="TreeGrafter"/>
</dbReference>
<organism evidence="7 8">
    <name type="scientific">Gossypium lobatum</name>
    <dbReference type="NCBI Taxonomy" id="34289"/>
    <lineage>
        <taxon>Eukaryota</taxon>
        <taxon>Viridiplantae</taxon>
        <taxon>Streptophyta</taxon>
        <taxon>Embryophyta</taxon>
        <taxon>Tracheophyta</taxon>
        <taxon>Spermatophyta</taxon>
        <taxon>Magnoliopsida</taxon>
        <taxon>eudicotyledons</taxon>
        <taxon>Gunneridae</taxon>
        <taxon>Pentapetalae</taxon>
        <taxon>rosids</taxon>
        <taxon>malvids</taxon>
        <taxon>Malvales</taxon>
        <taxon>Malvaceae</taxon>
        <taxon>Malvoideae</taxon>
        <taxon>Gossypium</taxon>
    </lineage>
</organism>
<feature type="transmembrane region" description="Helical" evidence="6">
    <location>
        <begin position="363"/>
        <end position="386"/>
    </location>
</feature>
<feature type="transmembrane region" description="Helical" evidence="6">
    <location>
        <begin position="148"/>
        <end position="167"/>
    </location>
</feature>
<protein>
    <recommendedName>
        <fullName evidence="9">Sulfite exporter TauE/SafE family protein</fullName>
    </recommendedName>
</protein>
<evidence type="ECO:0000256" key="1">
    <source>
        <dbReference type="ARBA" id="ARBA00004141"/>
    </source>
</evidence>
<keyword evidence="4 6" id="KW-1133">Transmembrane helix</keyword>
<feature type="transmembrane region" description="Helical" evidence="6">
    <location>
        <begin position="288"/>
        <end position="304"/>
    </location>
</feature>
<evidence type="ECO:0000256" key="5">
    <source>
        <dbReference type="ARBA" id="ARBA00023136"/>
    </source>
</evidence>
<dbReference type="InterPro" id="IPR002781">
    <property type="entry name" value="TM_pro_TauE-like"/>
</dbReference>
<evidence type="ECO:0000256" key="4">
    <source>
        <dbReference type="ARBA" id="ARBA00022989"/>
    </source>
</evidence>
<name>A0A7J8MXX8_9ROSI</name>